<dbReference type="Gene3D" id="3.30.1340.30">
    <property type="match status" value="3"/>
</dbReference>
<evidence type="ECO:0000259" key="2">
    <source>
        <dbReference type="PROSITE" id="PS50914"/>
    </source>
</evidence>
<dbReference type="InterPro" id="IPR051686">
    <property type="entry name" value="Lipoprotein_DolP"/>
</dbReference>
<dbReference type="RefSeq" id="WP_035938847.1">
    <property type="nucleotide sequence ID" value="NZ_CADFFX010000048.1"/>
</dbReference>
<dbReference type="EMBL" id="JFHC01000080">
    <property type="protein sequence ID" value="KDR38674.1"/>
    <property type="molecule type" value="Genomic_DNA"/>
</dbReference>
<gene>
    <name evidence="3" type="ORF">BG61_38730</name>
</gene>
<evidence type="ECO:0000313" key="3">
    <source>
        <dbReference type="EMBL" id="KDR38674.1"/>
    </source>
</evidence>
<dbReference type="PANTHER" id="PTHR34606:SF4">
    <property type="entry name" value="OUTER MEMBRANE LIPOPROTEIN DOLP"/>
    <property type="match status" value="1"/>
</dbReference>
<dbReference type="PANTHER" id="PTHR34606">
    <property type="entry name" value="BON DOMAIN-CONTAINING PROTEIN"/>
    <property type="match status" value="1"/>
</dbReference>
<dbReference type="InterPro" id="IPR007055">
    <property type="entry name" value="BON_dom"/>
</dbReference>
<comment type="caution">
    <text evidence="3">The sequence shown here is derived from an EMBL/GenBank/DDBJ whole genome shotgun (WGS) entry which is preliminary data.</text>
</comment>
<sequence length="216" mass="23478">MKSDRKVKQDVEEELDWTPEVEATNIGVEVRDGIVTLSGHPSSYAEKVAAEKAAQRVSGVKAVVIDMKVRLPHDDIRNDADIARAADSLLHWTAGLREGAVKVQVEKGWVTLLGDVDWPFQSQAAAQKIAHMRGVTGVTNLIHVHADHTAENIGEQIGRALQRHAEREAKHIHIEVSDGIVRLSGTVGTYAEREAARGAAWSTGGVHAVVDDLEVE</sequence>
<feature type="domain" description="BON" evidence="2">
    <location>
        <begin position="78"/>
        <end position="146"/>
    </location>
</feature>
<evidence type="ECO:0000313" key="4">
    <source>
        <dbReference type="Proteomes" id="UP000027466"/>
    </source>
</evidence>
<accession>A0A069PFT1</accession>
<feature type="domain" description="BON" evidence="2">
    <location>
        <begin position="149"/>
        <end position="216"/>
    </location>
</feature>
<evidence type="ECO:0000256" key="1">
    <source>
        <dbReference type="ARBA" id="ARBA00022729"/>
    </source>
</evidence>
<protein>
    <submittedName>
        <fullName evidence="3">OsmY domain-containing protein</fullName>
    </submittedName>
</protein>
<keyword evidence="1" id="KW-0732">Signal</keyword>
<dbReference type="Proteomes" id="UP000027466">
    <property type="component" value="Unassembled WGS sequence"/>
</dbReference>
<dbReference type="Pfam" id="PF04972">
    <property type="entry name" value="BON"/>
    <property type="match status" value="3"/>
</dbReference>
<proteinExistence type="predicted"/>
<feature type="domain" description="BON" evidence="2">
    <location>
        <begin position="3"/>
        <end position="71"/>
    </location>
</feature>
<dbReference type="SMART" id="SM00749">
    <property type="entry name" value="BON"/>
    <property type="match status" value="3"/>
</dbReference>
<dbReference type="AlphaFoldDB" id="A0A069PFT1"/>
<reference evidence="3 4" key="1">
    <citation type="submission" date="2014-03" db="EMBL/GenBank/DDBJ databases">
        <title>Draft Genome Sequences of Four Burkholderia Strains.</title>
        <authorList>
            <person name="Liu X.Y."/>
            <person name="Li C.X."/>
            <person name="Xu J.H."/>
        </authorList>
    </citation>
    <scope>NUCLEOTIDE SEQUENCE [LARGE SCALE GENOMIC DNA]</scope>
    <source>
        <strain evidence="3 4">DSM 50014</strain>
    </source>
</reference>
<name>A0A069PFT1_9BURK</name>
<dbReference type="InterPro" id="IPR014004">
    <property type="entry name" value="Transpt-assoc_nodulatn_dom_bac"/>
</dbReference>
<dbReference type="PROSITE" id="PS50914">
    <property type="entry name" value="BON"/>
    <property type="match status" value="3"/>
</dbReference>
<dbReference type="STRING" id="60547.GCA_000751215_06030"/>
<keyword evidence="4" id="KW-1185">Reference proteome</keyword>
<organism evidence="3 4">
    <name type="scientific">Caballeronia glathei</name>
    <dbReference type="NCBI Taxonomy" id="60547"/>
    <lineage>
        <taxon>Bacteria</taxon>
        <taxon>Pseudomonadati</taxon>
        <taxon>Pseudomonadota</taxon>
        <taxon>Betaproteobacteria</taxon>
        <taxon>Burkholderiales</taxon>
        <taxon>Burkholderiaceae</taxon>
        <taxon>Caballeronia</taxon>
    </lineage>
</organism>